<name>A0A8J1UP82_OWEFU</name>
<dbReference type="Gene3D" id="2.10.70.10">
    <property type="entry name" value="Complement Module, domain 1"/>
    <property type="match status" value="1"/>
</dbReference>
<dbReference type="PANTHER" id="PTHR45656:SF4">
    <property type="entry name" value="PROTEIN CBR-CLEC-78"/>
    <property type="match status" value="1"/>
</dbReference>
<dbReference type="Gene3D" id="3.10.100.10">
    <property type="entry name" value="Mannose-Binding Protein A, subunit A"/>
    <property type="match status" value="1"/>
</dbReference>
<dbReference type="AlphaFoldDB" id="A0A8J1UP82"/>
<dbReference type="SUPFAM" id="SSF56436">
    <property type="entry name" value="C-type lectin-like"/>
    <property type="match status" value="1"/>
</dbReference>
<dbReference type="Proteomes" id="UP000749559">
    <property type="component" value="Unassembled WGS sequence"/>
</dbReference>
<dbReference type="OrthoDB" id="6480633at2759"/>
<evidence type="ECO:0000256" key="1">
    <source>
        <dbReference type="ARBA" id="ARBA00022729"/>
    </source>
</evidence>
<accession>A0A8J1UP82</accession>
<dbReference type="InterPro" id="IPR016186">
    <property type="entry name" value="C-type_lectin-like/link_sf"/>
</dbReference>
<evidence type="ECO:0000256" key="2">
    <source>
        <dbReference type="ARBA" id="ARBA00022737"/>
    </source>
</evidence>
<gene>
    <name evidence="5" type="ORF">OFUS_LOCUS6723</name>
</gene>
<organism evidence="5 6">
    <name type="scientific">Owenia fusiformis</name>
    <name type="common">Polychaete worm</name>
    <dbReference type="NCBI Taxonomy" id="6347"/>
    <lineage>
        <taxon>Eukaryota</taxon>
        <taxon>Metazoa</taxon>
        <taxon>Spiralia</taxon>
        <taxon>Lophotrochozoa</taxon>
        <taxon>Annelida</taxon>
        <taxon>Polychaeta</taxon>
        <taxon>Sedentaria</taxon>
        <taxon>Canalipalpata</taxon>
        <taxon>Sabellida</taxon>
        <taxon>Oweniida</taxon>
        <taxon>Oweniidae</taxon>
        <taxon>Owenia</taxon>
    </lineage>
</organism>
<proteinExistence type="predicted"/>
<keyword evidence="2" id="KW-0677">Repeat</keyword>
<comment type="caution">
    <text evidence="5">The sequence shown here is derived from an EMBL/GenBank/DDBJ whole genome shotgun (WGS) entry which is preliminary data.</text>
</comment>
<evidence type="ECO:0000256" key="3">
    <source>
        <dbReference type="ARBA" id="ARBA00023157"/>
    </source>
</evidence>
<dbReference type="CDD" id="cd00037">
    <property type="entry name" value="CLECT"/>
    <property type="match status" value="1"/>
</dbReference>
<dbReference type="PANTHER" id="PTHR45656">
    <property type="entry name" value="PROTEIN CBR-CLEC-78"/>
    <property type="match status" value="1"/>
</dbReference>
<keyword evidence="3" id="KW-1015">Disulfide bond</keyword>
<dbReference type="CDD" id="cd00033">
    <property type="entry name" value="CCP"/>
    <property type="match status" value="1"/>
</dbReference>
<dbReference type="InterPro" id="IPR051277">
    <property type="entry name" value="SEZ6_CSMD_C4BPB_Regulators"/>
</dbReference>
<dbReference type="SUPFAM" id="SSF57535">
    <property type="entry name" value="Complement control module/SCR domain"/>
    <property type="match status" value="1"/>
</dbReference>
<evidence type="ECO:0000313" key="5">
    <source>
        <dbReference type="EMBL" id="CAH1779970.1"/>
    </source>
</evidence>
<dbReference type="EMBL" id="CAIIXF020000003">
    <property type="protein sequence ID" value="CAH1779970.1"/>
    <property type="molecule type" value="Genomic_DNA"/>
</dbReference>
<evidence type="ECO:0000256" key="4">
    <source>
        <dbReference type="PROSITE-ProRule" id="PRU00302"/>
    </source>
</evidence>
<sequence length="462" mass="53049">MRYLMVICQLISVLSSRKITLPQNELQNALQGCEETDNTIRWDFKILNKCFMVIATYLNQEEAVAYCRALHQETTVASLKLKEQIGRQLEKMARGKGPHMYWLREKRIESKQAEIDHMSSDKPLSNEKCLMISNSKRHQSNYDQFQVYSANCMVKAPFICEATTQKGVDVMCDDPKHIEHGSWNISSHMPGATLEYHCMEGYILTGGNESYTCMEGGYWSGELPWCEEVRCGPPPYIPSSRWLGEDDLWGSVLVFQCVHYDGSPLNDTWTVQCGYDGWQGDINESRCTDKNADSYFLPWGIFDIYRSANMDENNINAEVADPPGHKPTRFYPFDADDRASAKGIGITATVLMLTFLLCIFLLDLSTLLKDFKLLLRNLRSFFNIIEDGTVSRRYRNRISELKLKDSVAMVVLCETGTKSGVVHKAHKRVNRLKSKHGKRLRKKHIRTKLSINDTRRNDDSWM</sequence>
<dbReference type="InterPro" id="IPR000436">
    <property type="entry name" value="Sushi_SCR_CCP_dom"/>
</dbReference>
<keyword evidence="4" id="KW-0768">Sushi</keyword>
<evidence type="ECO:0000313" key="6">
    <source>
        <dbReference type="Proteomes" id="UP000749559"/>
    </source>
</evidence>
<keyword evidence="6" id="KW-1185">Reference proteome</keyword>
<comment type="caution">
    <text evidence="4">Lacks conserved residue(s) required for the propagation of feature annotation.</text>
</comment>
<dbReference type="SMART" id="SM00032">
    <property type="entry name" value="CCP"/>
    <property type="match status" value="2"/>
</dbReference>
<dbReference type="Pfam" id="PF00084">
    <property type="entry name" value="Sushi"/>
    <property type="match status" value="1"/>
</dbReference>
<dbReference type="PROSITE" id="PS50923">
    <property type="entry name" value="SUSHI"/>
    <property type="match status" value="1"/>
</dbReference>
<keyword evidence="1" id="KW-0732">Signal</keyword>
<dbReference type="InterPro" id="IPR016187">
    <property type="entry name" value="CTDL_fold"/>
</dbReference>
<dbReference type="InterPro" id="IPR035976">
    <property type="entry name" value="Sushi/SCR/CCP_sf"/>
</dbReference>
<protein>
    <submittedName>
        <fullName evidence="5">Uncharacterized protein</fullName>
    </submittedName>
</protein>
<reference evidence="5" key="1">
    <citation type="submission" date="2022-03" db="EMBL/GenBank/DDBJ databases">
        <authorList>
            <person name="Martin C."/>
        </authorList>
    </citation>
    <scope>NUCLEOTIDE SEQUENCE</scope>
</reference>